<evidence type="ECO:0000256" key="5">
    <source>
        <dbReference type="ARBA" id="ARBA00023239"/>
    </source>
</evidence>
<keyword evidence="5" id="KW-0456">Lyase</keyword>
<dbReference type="InterPro" id="IPR036008">
    <property type="entry name" value="Aconitase_4Fe-4S_dom"/>
</dbReference>
<dbReference type="InterPro" id="IPR018136">
    <property type="entry name" value="Aconitase_4Fe-4S_BS"/>
</dbReference>
<keyword evidence="2" id="KW-0479">Metal-binding</keyword>
<evidence type="ECO:0000313" key="8">
    <source>
        <dbReference type="Proteomes" id="UP001149090"/>
    </source>
</evidence>
<dbReference type="InterPro" id="IPR001030">
    <property type="entry name" value="Acoase/IPM_deHydtase_lsu_aba"/>
</dbReference>
<accession>A0A9Q0R9I4</accession>
<dbReference type="PANTHER" id="PTHR43822">
    <property type="entry name" value="HOMOACONITASE, MITOCHONDRIAL-RELATED"/>
    <property type="match status" value="1"/>
</dbReference>
<name>A0A9Q0R9I4_ANAIG</name>
<dbReference type="OrthoDB" id="2279155at2759"/>
<dbReference type="Pfam" id="PF00330">
    <property type="entry name" value="Aconitase"/>
    <property type="match status" value="1"/>
</dbReference>
<dbReference type="InterPro" id="IPR011826">
    <property type="entry name" value="HAcnase/IPMdehydase_lsu_prok"/>
</dbReference>
<protein>
    <submittedName>
        <fullName evidence="7">3-isopropylmalate dehydratase large subunit</fullName>
    </submittedName>
</protein>
<dbReference type="GO" id="GO:0009098">
    <property type="term" value="P:L-leucine biosynthetic process"/>
    <property type="evidence" value="ECO:0007669"/>
    <property type="project" value="InterPro"/>
</dbReference>
<proteinExistence type="inferred from homology"/>
<dbReference type="NCBIfam" id="TIGR02086">
    <property type="entry name" value="IPMI_arch"/>
    <property type="match status" value="1"/>
</dbReference>
<dbReference type="SUPFAM" id="SSF53732">
    <property type="entry name" value="Aconitase iron-sulfur domain"/>
    <property type="match status" value="1"/>
</dbReference>
<keyword evidence="1" id="KW-0004">4Fe-4S</keyword>
<organism evidence="7 8">
    <name type="scientific">Anaeramoeba ignava</name>
    <name type="common">Anaerobic marine amoeba</name>
    <dbReference type="NCBI Taxonomy" id="1746090"/>
    <lineage>
        <taxon>Eukaryota</taxon>
        <taxon>Metamonada</taxon>
        <taxon>Anaeramoebidae</taxon>
        <taxon>Anaeramoeba</taxon>
    </lineage>
</organism>
<dbReference type="NCBIfam" id="NF001614">
    <property type="entry name" value="PRK00402.1"/>
    <property type="match status" value="1"/>
</dbReference>
<dbReference type="HAMAP" id="MF_01027">
    <property type="entry name" value="LeuC_type2"/>
    <property type="match status" value="1"/>
</dbReference>
<dbReference type="InterPro" id="IPR015931">
    <property type="entry name" value="Acnase/IPM_dHydase_lsu_aba_1/3"/>
</dbReference>
<dbReference type="PROSITE" id="PS00450">
    <property type="entry name" value="ACONITASE_1"/>
    <property type="match status" value="1"/>
</dbReference>
<comment type="caution">
    <text evidence="7">The sequence shown here is derived from an EMBL/GenBank/DDBJ whole genome shotgun (WGS) entry which is preliminary data.</text>
</comment>
<evidence type="ECO:0000256" key="1">
    <source>
        <dbReference type="ARBA" id="ARBA00022485"/>
    </source>
</evidence>
<dbReference type="Proteomes" id="UP001149090">
    <property type="component" value="Unassembled WGS sequence"/>
</dbReference>
<evidence type="ECO:0000256" key="4">
    <source>
        <dbReference type="ARBA" id="ARBA00023014"/>
    </source>
</evidence>
<evidence type="ECO:0000256" key="3">
    <source>
        <dbReference type="ARBA" id="ARBA00023004"/>
    </source>
</evidence>
<dbReference type="NCBIfam" id="TIGR01343">
    <property type="entry name" value="hacA_fam"/>
    <property type="match status" value="1"/>
</dbReference>
<keyword evidence="4" id="KW-0411">Iron-sulfur</keyword>
<dbReference type="EMBL" id="JAPDFW010000082">
    <property type="protein sequence ID" value="KAJ5072147.1"/>
    <property type="molecule type" value="Genomic_DNA"/>
</dbReference>
<dbReference type="Gene3D" id="3.30.499.10">
    <property type="entry name" value="Aconitase, domain 3"/>
    <property type="match status" value="2"/>
</dbReference>
<dbReference type="GO" id="GO:0003861">
    <property type="term" value="F:3-isopropylmalate dehydratase activity"/>
    <property type="evidence" value="ECO:0007669"/>
    <property type="project" value="InterPro"/>
</dbReference>
<keyword evidence="8" id="KW-1185">Reference proteome</keyword>
<dbReference type="InterPro" id="IPR006251">
    <property type="entry name" value="Homoacnase/IPMdehydase_lsu"/>
</dbReference>
<dbReference type="GO" id="GO:0051539">
    <property type="term" value="F:4 iron, 4 sulfur cluster binding"/>
    <property type="evidence" value="ECO:0007669"/>
    <property type="project" value="UniProtKB-KW"/>
</dbReference>
<dbReference type="PROSITE" id="PS01244">
    <property type="entry name" value="ACONITASE_2"/>
    <property type="match status" value="1"/>
</dbReference>
<gene>
    <name evidence="7" type="ORF">M0811_09527</name>
</gene>
<evidence type="ECO:0000313" key="7">
    <source>
        <dbReference type="EMBL" id="KAJ5072147.1"/>
    </source>
</evidence>
<reference evidence="7" key="1">
    <citation type="submission" date="2022-10" db="EMBL/GenBank/DDBJ databases">
        <title>Novel sulphate-reducing endosymbionts in the free-living metamonad Anaeramoeba.</title>
        <authorList>
            <person name="Jerlstrom-Hultqvist J."/>
            <person name="Cepicka I."/>
            <person name="Gallot-Lavallee L."/>
            <person name="Salas-Leiva D."/>
            <person name="Curtis B.A."/>
            <person name="Zahonova K."/>
            <person name="Pipaliya S."/>
            <person name="Dacks J."/>
            <person name="Roger A.J."/>
        </authorList>
    </citation>
    <scope>NUCLEOTIDE SEQUENCE</scope>
    <source>
        <strain evidence="7">BMAN</strain>
    </source>
</reference>
<dbReference type="AlphaFoldDB" id="A0A9Q0R9I4"/>
<sequence length="433" mass="47322">MEKKQPMTFAEKILAKKAGLESVVPGQIVTVYPEHLLTHDNTAAIIGKISDELNEFGIYSKDLNIIVLDHVSPAANEKTANEHKKVREFVKRFGVKNFYDIGTGVCHQVVVEKGLALPGQLIVGSDSHTCSYGVMGAFSTGVDRTESSALTLMGKTWLKVPQSIKISLKNYFKTQIYAKDLILSIVRDLTSSGASYMFLEFHGAEMLSISERFTLANMAIEMDGKGAVFQVDQKTHDYLKNIGIKRSEYEPIWADQNAKYVKELEYDLSEILPVVACPHSVDNVKNITEVEGIPIDQCFLGTCTNGRSDDLLIAAQIIKGHKVHESTRFLVAPSSRAEYQLALKNGSIDILVEAGAVILPPGCGPCLGAHLGALAPKEKCLSTANRNFKGRMGCKDSEIYLASPAAVAATAITGVITDPRKYPLQSLTEKEKK</sequence>
<evidence type="ECO:0000256" key="2">
    <source>
        <dbReference type="ARBA" id="ARBA00022723"/>
    </source>
</evidence>
<dbReference type="PANTHER" id="PTHR43822:SF2">
    <property type="entry name" value="HOMOACONITASE, MITOCHONDRIAL"/>
    <property type="match status" value="1"/>
</dbReference>
<feature type="domain" description="Aconitase/3-isopropylmalate dehydratase large subunit alpha/beta/alpha" evidence="6">
    <location>
        <begin position="67"/>
        <end position="289"/>
    </location>
</feature>
<dbReference type="OMA" id="WDDHVVR"/>
<keyword evidence="3" id="KW-0408">Iron</keyword>
<dbReference type="GO" id="GO:0046872">
    <property type="term" value="F:metal ion binding"/>
    <property type="evidence" value="ECO:0007669"/>
    <property type="project" value="UniProtKB-KW"/>
</dbReference>
<evidence type="ECO:0000259" key="6">
    <source>
        <dbReference type="Pfam" id="PF00330"/>
    </source>
</evidence>
<dbReference type="InterPro" id="IPR050067">
    <property type="entry name" value="IPM_dehydratase_rel_enz"/>
</dbReference>
<dbReference type="PRINTS" id="PR00415">
    <property type="entry name" value="ACONITASE"/>
</dbReference>